<dbReference type="AlphaFoldDB" id="A0A9Q0J2D7"/>
<keyword evidence="2" id="KW-1185">Reference proteome</keyword>
<evidence type="ECO:0000313" key="1">
    <source>
        <dbReference type="EMBL" id="KAJ4825165.1"/>
    </source>
</evidence>
<protein>
    <submittedName>
        <fullName evidence="1">Uncharacterized protein</fullName>
    </submittedName>
</protein>
<gene>
    <name evidence="1" type="ORF">Tsubulata_044867</name>
</gene>
<reference evidence="1" key="2">
    <citation type="journal article" date="2023" name="Plants (Basel)">
        <title>Annotation of the Turnera subulata (Passifloraceae) Draft Genome Reveals the S-Locus Evolved after the Divergence of Turneroideae from Passifloroideae in a Stepwise Manner.</title>
        <authorList>
            <person name="Henning P.M."/>
            <person name="Roalson E.H."/>
            <person name="Mir W."/>
            <person name="McCubbin A.G."/>
            <person name="Shore J.S."/>
        </authorList>
    </citation>
    <scope>NUCLEOTIDE SEQUENCE</scope>
    <source>
        <strain evidence="1">F60SS</strain>
    </source>
</reference>
<evidence type="ECO:0000313" key="2">
    <source>
        <dbReference type="Proteomes" id="UP001141552"/>
    </source>
</evidence>
<dbReference type="EMBL" id="JAKUCV010006989">
    <property type="protein sequence ID" value="KAJ4825165.1"/>
    <property type="molecule type" value="Genomic_DNA"/>
</dbReference>
<dbReference type="Proteomes" id="UP001141552">
    <property type="component" value="Unassembled WGS sequence"/>
</dbReference>
<comment type="caution">
    <text evidence="1">The sequence shown here is derived from an EMBL/GenBank/DDBJ whole genome shotgun (WGS) entry which is preliminary data.</text>
</comment>
<sequence length="73" mass="8109">MFSAQRKSLTPEIKINLSRFTATATATTSPPLCLLHNFLIVVSSSSLHERRHRGRFQFQSSVDAEAGFSSNQV</sequence>
<proteinExistence type="predicted"/>
<accession>A0A9Q0J2D7</accession>
<name>A0A9Q0J2D7_9ROSI</name>
<organism evidence="1 2">
    <name type="scientific">Turnera subulata</name>
    <dbReference type="NCBI Taxonomy" id="218843"/>
    <lineage>
        <taxon>Eukaryota</taxon>
        <taxon>Viridiplantae</taxon>
        <taxon>Streptophyta</taxon>
        <taxon>Embryophyta</taxon>
        <taxon>Tracheophyta</taxon>
        <taxon>Spermatophyta</taxon>
        <taxon>Magnoliopsida</taxon>
        <taxon>eudicotyledons</taxon>
        <taxon>Gunneridae</taxon>
        <taxon>Pentapetalae</taxon>
        <taxon>rosids</taxon>
        <taxon>fabids</taxon>
        <taxon>Malpighiales</taxon>
        <taxon>Passifloraceae</taxon>
        <taxon>Turnera</taxon>
    </lineage>
</organism>
<reference evidence="1" key="1">
    <citation type="submission" date="2022-02" db="EMBL/GenBank/DDBJ databases">
        <authorList>
            <person name="Henning P.M."/>
            <person name="McCubbin A.G."/>
            <person name="Shore J.S."/>
        </authorList>
    </citation>
    <scope>NUCLEOTIDE SEQUENCE</scope>
    <source>
        <strain evidence="1">F60SS</strain>
        <tissue evidence="1">Leaves</tissue>
    </source>
</reference>